<name>A0A811U0Q7_CERCA</name>
<keyword evidence="3" id="KW-1185">Reference proteome</keyword>
<evidence type="ECO:0000313" key="2">
    <source>
        <dbReference type="EMBL" id="CAD6991930.1"/>
    </source>
</evidence>
<gene>
    <name evidence="2" type="ORF">CCAP1982_LOCUS820</name>
</gene>
<dbReference type="Proteomes" id="UP000606786">
    <property type="component" value="Unassembled WGS sequence"/>
</dbReference>
<comment type="caution">
    <text evidence="2">The sequence shown here is derived from an EMBL/GenBank/DDBJ whole genome shotgun (WGS) entry which is preliminary data.</text>
</comment>
<evidence type="ECO:0000256" key="1">
    <source>
        <dbReference type="SAM" id="MobiDB-lite"/>
    </source>
</evidence>
<protein>
    <submittedName>
        <fullName evidence="2">(Mediterranean fruit fly) hypothetical protein</fullName>
    </submittedName>
</protein>
<sequence>MYIHTRVCVCICANSNATSKTTSDGKQSERGFPSPSSPSSPAPPTKATSTPLAPPPPPPSPPPSSSTSQPCIVVRAVVTLVDYMPYPIFRSTRACIKRIKRKIGHQNRSAPSTVRRTSNISNGNAIKMGQQFLVGLTISLELILPLSHSVSTSLGISSGLRGAVSTAMCGNSHEAATADECPFSN</sequence>
<feature type="compositionally biased region" description="Pro residues" evidence="1">
    <location>
        <begin position="35"/>
        <end position="44"/>
    </location>
</feature>
<dbReference type="AlphaFoldDB" id="A0A811U0Q7"/>
<dbReference type="EMBL" id="CAJHJT010000001">
    <property type="protein sequence ID" value="CAD6991930.1"/>
    <property type="molecule type" value="Genomic_DNA"/>
</dbReference>
<organism evidence="2 3">
    <name type="scientific">Ceratitis capitata</name>
    <name type="common">Mediterranean fruit fly</name>
    <name type="synonym">Tephritis capitata</name>
    <dbReference type="NCBI Taxonomy" id="7213"/>
    <lineage>
        <taxon>Eukaryota</taxon>
        <taxon>Metazoa</taxon>
        <taxon>Ecdysozoa</taxon>
        <taxon>Arthropoda</taxon>
        <taxon>Hexapoda</taxon>
        <taxon>Insecta</taxon>
        <taxon>Pterygota</taxon>
        <taxon>Neoptera</taxon>
        <taxon>Endopterygota</taxon>
        <taxon>Diptera</taxon>
        <taxon>Brachycera</taxon>
        <taxon>Muscomorpha</taxon>
        <taxon>Tephritoidea</taxon>
        <taxon>Tephritidae</taxon>
        <taxon>Ceratitis</taxon>
        <taxon>Ceratitis</taxon>
    </lineage>
</organism>
<feature type="compositionally biased region" description="Pro residues" evidence="1">
    <location>
        <begin position="52"/>
        <end position="64"/>
    </location>
</feature>
<accession>A0A811U0Q7</accession>
<reference evidence="2" key="1">
    <citation type="submission" date="2020-11" db="EMBL/GenBank/DDBJ databases">
        <authorList>
            <person name="Whitehead M."/>
        </authorList>
    </citation>
    <scope>NUCLEOTIDE SEQUENCE</scope>
    <source>
        <strain evidence="2">EGII</strain>
    </source>
</reference>
<proteinExistence type="predicted"/>
<feature type="region of interest" description="Disordered" evidence="1">
    <location>
        <begin position="18"/>
        <end position="68"/>
    </location>
</feature>
<evidence type="ECO:0000313" key="3">
    <source>
        <dbReference type="Proteomes" id="UP000606786"/>
    </source>
</evidence>